<name>A0A150GWU4_GONPE</name>
<reference evidence="4" key="1">
    <citation type="journal article" date="2016" name="Nat. Commun.">
        <title>The Gonium pectorale genome demonstrates co-option of cell cycle regulation during the evolution of multicellularity.</title>
        <authorList>
            <person name="Hanschen E.R."/>
            <person name="Marriage T.N."/>
            <person name="Ferris P.J."/>
            <person name="Hamaji T."/>
            <person name="Toyoda A."/>
            <person name="Fujiyama A."/>
            <person name="Neme R."/>
            <person name="Noguchi H."/>
            <person name="Minakuchi Y."/>
            <person name="Suzuki M."/>
            <person name="Kawai-Toyooka H."/>
            <person name="Smith D.R."/>
            <person name="Sparks H."/>
            <person name="Anderson J."/>
            <person name="Bakaric R."/>
            <person name="Luria V."/>
            <person name="Karger A."/>
            <person name="Kirschner M.W."/>
            <person name="Durand P.M."/>
            <person name="Michod R.E."/>
            <person name="Nozaki H."/>
            <person name="Olson B.J."/>
        </authorList>
    </citation>
    <scope>NUCLEOTIDE SEQUENCE [LARGE SCALE GENOMIC DNA]</scope>
    <source>
        <strain evidence="4">NIES-2863</strain>
    </source>
</reference>
<feature type="compositionally biased region" description="Low complexity" evidence="1">
    <location>
        <begin position="669"/>
        <end position="688"/>
    </location>
</feature>
<dbReference type="GO" id="GO:0035770">
    <property type="term" value="C:ribonucleoprotein granule"/>
    <property type="evidence" value="ECO:0007669"/>
    <property type="project" value="TreeGrafter"/>
</dbReference>
<dbReference type="GO" id="GO:0003723">
    <property type="term" value="F:RNA binding"/>
    <property type="evidence" value="ECO:0007669"/>
    <property type="project" value="TreeGrafter"/>
</dbReference>
<dbReference type="InterPro" id="IPR050870">
    <property type="entry name" value="FAST_kinase"/>
</dbReference>
<evidence type="ECO:0000256" key="1">
    <source>
        <dbReference type="SAM" id="MobiDB-lite"/>
    </source>
</evidence>
<feature type="region of interest" description="Disordered" evidence="1">
    <location>
        <begin position="859"/>
        <end position="893"/>
    </location>
</feature>
<dbReference type="GO" id="GO:0000963">
    <property type="term" value="P:mitochondrial RNA processing"/>
    <property type="evidence" value="ECO:0007669"/>
    <property type="project" value="TreeGrafter"/>
</dbReference>
<dbReference type="PANTHER" id="PTHR21228">
    <property type="entry name" value="FAST LEU-RICH DOMAIN-CONTAINING"/>
    <property type="match status" value="1"/>
</dbReference>
<feature type="compositionally biased region" description="Acidic residues" evidence="1">
    <location>
        <begin position="343"/>
        <end position="353"/>
    </location>
</feature>
<sequence>MDADNQPFVEEPVNDPEAADAEAEGLQGGAQLQIDGGGVYEAAAATVVQPPVAADSSPSGAGPAPHAPPATGAAPDPDLDDLMREIQALSALRKALKAEFESLGHGEAVVGLDTLSAHFTPPEDGGAGNKAATPFTAAIRELMGLPGSAPLEQARPIASGANGGRVGLRGAAGGPWPQRLSAEEEQLLASLQRLDADILRKGLLAAGLANEPPPVAAAQGSGAAAKGGASGKGRAAGAPVKAAGGAKGGDPLNNTLAQDQLRESLEKLDHRLGALRRKMEGVDELLKELNSGGAGWLPNEDEQDWGLDDVAVLVQQAQGDRARCTAQALRLKGVTVRVRQQDGEDEDYDDAVDDAPARGGRYGRGYSDEDDMDLDLSLDLDTDLLEPADGSPGTSGRGEARAGAGVGGAAGAKAGAGVGSSWYNGLTAAGFSVRTNEAGEVFLERTVKRKAPASPAGGSGAAAASGRSAAAGTSGTVATAPGAGRTGPAVASPPPSAPERPVPPLEPFSGRPPVVAALQQLSTPQQVLDFLELSYPAWAANGYRLVDMRSGRPVAAPSPAEAAHCLRALALTARRNEIGGWRCLDLAASRQGQGLAECLRATPPRLLPEQATPQLSASYFEAARAYWLEPAAGPLIDDPKAKADRSPPAAGAAAAATATASASPAATAAASASSSAPPTAEAGTAAADGEGEGGLAALESFAVRDRTAEDKEYDALVAKYKVLGQRKEGGSPYFAAETEALLAILVRCLAAAASSSTPLSPPSLGSGAAAAASGPAAAAAVGGLCGWQAGQVLWALGNSRHASPRLADLEASMLRTGGLAAMQPRDVSRVLWGFASLGARPERLLLTIRPDWAWSEGGAGAEAAGDARGRKNAGRRKQAPQQQSRGGGSCGDVRDFSPSQLAGVVWALASGYQRSLANTLSGLRYMHLLEDNSTGVWAGGGEGYSVDITLPALRIAIEADGPTHTSRTPAPGGGVLGATAMKRRHLELMGWQVINVTYKERINEALVRSVEFREEGEEGNAAAVADPLEQ</sequence>
<feature type="region of interest" description="Disordered" evidence="1">
    <location>
        <begin position="669"/>
        <end position="690"/>
    </location>
</feature>
<feature type="region of interest" description="Disordered" evidence="1">
    <location>
        <begin position="214"/>
        <end position="254"/>
    </location>
</feature>
<feature type="region of interest" description="Disordered" evidence="1">
    <location>
        <begin position="340"/>
        <end position="411"/>
    </location>
</feature>
<keyword evidence="4" id="KW-1185">Reference proteome</keyword>
<feature type="compositionally biased region" description="Low complexity" evidence="1">
    <location>
        <begin position="50"/>
        <end position="76"/>
    </location>
</feature>
<evidence type="ECO:0000259" key="2">
    <source>
        <dbReference type="PROSITE" id="PS51286"/>
    </source>
</evidence>
<feature type="region of interest" description="Disordered" evidence="1">
    <location>
        <begin position="50"/>
        <end position="80"/>
    </location>
</feature>
<feature type="compositionally biased region" description="Acidic residues" evidence="1">
    <location>
        <begin position="368"/>
        <end position="386"/>
    </location>
</feature>
<feature type="region of interest" description="Disordered" evidence="1">
    <location>
        <begin position="1"/>
        <end position="30"/>
    </location>
</feature>
<feature type="region of interest" description="Disordered" evidence="1">
    <location>
        <begin position="472"/>
        <end position="510"/>
    </location>
</feature>
<feature type="compositionally biased region" description="Low complexity" evidence="1">
    <location>
        <begin position="216"/>
        <end position="244"/>
    </location>
</feature>
<dbReference type="GO" id="GO:0044528">
    <property type="term" value="P:regulation of mitochondrial mRNA stability"/>
    <property type="evidence" value="ECO:0007669"/>
    <property type="project" value="TreeGrafter"/>
</dbReference>
<feature type="compositionally biased region" description="Low complexity" evidence="1">
    <location>
        <begin position="472"/>
        <end position="490"/>
    </location>
</feature>
<proteinExistence type="predicted"/>
<evidence type="ECO:0000313" key="3">
    <source>
        <dbReference type="EMBL" id="KXZ54321.1"/>
    </source>
</evidence>
<comment type="caution">
    <text evidence="3">The sequence shown here is derived from an EMBL/GenBank/DDBJ whole genome shotgun (WGS) entry which is preliminary data.</text>
</comment>
<dbReference type="GO" id="GO:1901259">
    <property type="term" value="P:chloroplast rRNA processing"/>
    <property type="evidence" value="ECO:0007669"/>
    <property type="project" value="TreeGrafter"/>
</dbReference>
<dbReference type="Pfam" id="PF08373">
    <property type="entry name" value="RAP"/>
    <property type="match status" value="1"/>
</dbReference>
<evidence type="ECO:0000313" key="4">
    <source>
        <dbReference type="Proteomes" id="UP000075714"/>
    </source>
</evidence>
<organism evidence="3 4">
    <name type="scientific">Gonium pectorale</name>
    <name type="common">Green alga</name>
    <dbReference type="NCBI Taxonomy" id="33097"/>
    <lineage>
        <taxon>Eukaryota</taxon>
        <taxon>Viridiplantae</taxon>
        <taxon>Chlorophyta</taxon>
        <taxon>core chlorophytes</taxon>
        <taxon>Chlorophyceae</taxon>
        <taxon>CS clade</taxon>
        <taxon>Chlamydomonadales</taxon>
        <taxon>Volvocaceae</taxon>
        <taxon>Gonium</taxon>
    </lineage>
</organism>
<dbReference type="GO" id="GO:0005759">
    <property type="term" value="C:mitochondrial matrix"/>
    <property type="evidence" value="ECO:0007669"/>
    <property type="project" value="TreeGrafter"/>
</dbReference>
<dbReference type="GO" id="GO:0009507">
    <property type="term" value="C:chloroplast"/>
    <property type="evidence" value="ECO:0007669"/>
    <property type="project" value="GOC"/>
</dbReference>
<feature type="compositionally biased region" description="Acidic residues" evidence="1">
    <location>
        <begin position="12"/>
        <end position="23"/>
    </location>
</feature>
<gene>
    <name evidence="3" type="ORF">GPECTOR_5g404</name>
</gene>
<dbReference type="Proteomes" id="UP000075714">
    <property type="component" value="Unassembled WGS sequence"/>
</dbReference>
<feature type="compositionally biased region" description="Pro residues" evidence="1">
    <location>
        <begin position="491"/>
        <end position="506"/>
    </location>
</feature>
<dbReference type="PROSITE" id="PS51286">
    <property type="entry name" value="RAP"/>
    <property type="match status" value="1"/>
</dbReference>
<dbReference type="OrthoDB" id="385235at2759"/>
<dbReference type="InterPro" id="IPR013584">
    <property type="entry name" value="RAP"/>
</dbReference>
<dbReference type="PANTHER" id="PTHR21228:SF40">
    <property type="entry name" value="LD45607P"/>
    <property type="match status" value="1"/>
</dbReference>
<protein>
    <recommendedName>
        <fullName evidence="2">RAP domain-containing protein</fullName>
    </recommendedName>
</protein>
<dbReference type="EMBL" id="LSYV01000006">
    <property type="protein sequence ID" value="KXZ54321.1"/>
    <property type="molecule type" value="Genomic_DNA"/>
</dbReference>
<feature type="domain" description="RAP" evidence="2">
    <location>
        <begin position="955"/>
        <end position="1015"/>
    </location>
</feature>
<dbReference type="AlphaFoldDB" id="A0A150GWU4"/>
<accession>A0A150GWU4</accession>